<dbReference type="InterPro" id="IPR019363">
    <property type="entry name" value="LDAH"/>
</dbReference>
<dbReference type="PANTHER" id="PTHR13390:SF0">
    <property type="entry name" value="LIPID DROPLET-ASSOCIATED HYDROLASE"/>
    <property type="match status" value="1"/>
</dbReference>
<dbReference type="OrthoDB" id="448051at2759"/>
<evidence type="ECO:0000256" key="1">
    <source>
        <dbReference type="ARBA" id="ARBA00004502"/>
    </source>
</evidence>
<dbReference type="EC" id="3.1.1.13" evidence="7"/>
<evidence type="ECO:0000256" key="7">
    <source>
        <dbReference type="ARBA" id="ARBA00039150"/>
    </source>
</evidence>
<keyword evidence="9" id="KW-1133">Transmembrane helix</keyword>
<dbReference type="EMBL" id="GALX01003505">
    <property type="protein sequence ID" value="JAB64961.1"/>
    <property type="molecule type" value="Transcribed_RNA"/>
</dbReference>
<comment type="similarity">
    <text evidence="2">Belongs to the AB hydrolase superfamily. LDAH family.</text>
</comment>
<comment type="catalytic activity">
    <reaction evidence="8">
        <text>a cholesterol ester + H2O = cholesterol + a fatty acid + H(+)</text>
        <dbReference type="Rhea" id="RHEA:36403"/>
        <dbReference type="ChEBI" id="CHEBI:15377"/>
        <dbReference type="ChEBI" id="CHEBI:15378"/>
        <dbReference type="ChEBI" id="CHEBI:16113"/>
        <dbReference type="ChEBI" id="CHEBI:17002"/>
        <dbReference type="ChEBI" id="CHEBI:28868"/>
        <dbReference type="EC" id="3.1.1.13"/>
    </reaction>
    <physiologicalReaction direction="left-to-right" evidence="8">
        <dbReference type="Rhea" id="RHEA:36404"/>
    </physiologicalReaction>
</comment>
<keyword evidence="4" id="KW-0551">Lipid droplet</keyword>
<dbReference type="AlphaFoldDB" id="V5I959"/>
<dbReference type="KEGG" id="agb:108905549"/>
<dbReference type="GO" id="GO:0004771">
    <property type="term" value="F:sterol ester esterase activity"/>
    <property type="evidence" value="ECO:0007669"/>
    <property type="project" value="UniProtKB-EC"/>
</dbReference>
<gene>
    <name evidence="10" type="primary">CB043</name>
</gene>
<sequence>MHEAFLNLNGVRTKVSTWGRWVEESSEEQDDIVLIITGNPGINGFYNNFAKTIHEKLGYPVWCLGHAGHDLPRESIILPKFKEHQELYGLKEQVQHKADFLEKYIPEKAKIHLVGHSMGSYMILELLDHPALRDKVVDVYLLFPAIEYMAETNNGKFLTNFIKPIVPIIVFLSWIFTFLPNMVQNSLIYAYTTFIMKIHAKEHLTNIKNLIKPGVLRRVFFLAFEDIDHIRERNNEVIKKNVKKIKIYYGRTDGWTPPIFCDRIKRDIPDVDVEITDYHHSFVLSSSMEVGDKVSTWIKEKK</sequence>
<evidence type="ECO:0000256" key="4">
    <source>
        <dbReference type="ARBA" id="ARBA00022677"/>
    </source>
</evidence>
<dbReference type="Gene3D" id="3.40.50.1820">
    <property type="entry name" value="alpha/beta hydrolase"/>
    <property type="match status" value="1"/>
</dbReference>
<reference evidence="10" key="1">
    <citation type="submission" date="2013-07" db="EMBL/GenBank/DDBJ databases">
        <title>Midgut Transcriptome Profiling of Anoplphora glabripennis, a Lignocellulose Degrading, Wood-Boring Cerambycid.</title>
        <authorList>
            <person name="Scully E.D."/>
            <person name="Hoover K."/>
            <person name="Carlson J.E."/>
            <person name="Tien M."/>
            <person name="Geib S.M."/>
        </authorList>
    </citation>
    <scope>NUCLEOTIDE SEQUENCE</scope>
</reference>
<dbReference type="GO" id="GO:0005811">
    <property type="term" value="C:lipid droplet"/>
    <property type="evidence" value="ECO:0007669"/>
    <property type="project" value="UniProtKB-SubCell"/>
</dbReference>
<dbReference type="SUPFAM" id="SSF53474">
    <property type="entry name" value="alpha/beta-Hydrolases"/>
    <property type="match status" value="1"/>
</dbReference>
<evidence type="ECO:0000256" key="5">
    <source>
        <dbReference type="ARBA" id="ARBA00022801"/>
    </source>
</evidence>
<dbReference type="GeneID" id="108905549"/>
<name>V5I959_ANOGL</name>
<keyword evidence="9" id="KW-0472">Membrane</keyword>
<dbReference type="PANTHER" id="PTHR13390">
    <property type="entry name" value="LIPASE"/>
    <property type="match status" value="1"/>
</dbReference>
<evidence type="ECO:0000256" key="3">
    <source>
        <dbReference type="ARBA" id="ARBA00019242"/>
    </source>
</evidence>
<evidence type="ECO:0000313" key="10">
    <source>
        <dbReference type="EMBL" id="JAB64961.1"/>
    </source>
</evidence>
<evidence type="ECO:0000256" key="8">
    <source>
        <dbReference type="ARBA" id="ARBA00049527"/>
    </source>
</evidence>
<comment type="subcellular location">
    <subcellularLocation>
        <location evidence="1">Lipid droplet</location>
    </subcellularLocation>
</comment>
<accession>V5I959</accession>
<evidence type="ECO:0000256" key="9">
    <source>
        <dbReference type="SAM" id="Phobius"/>
    </source>
</evidence>
<organism evidence="10">
    <name type="scientific">Anoplophora glabripennis</name>
    <name type="common">Asian longhorn beetle</name>
    <name type="synonym">Anoplophora nobilis</name>
    <dbReference type="NCBI Taxonomy" id="217634"/>
    <lineage>
        <taxon>Eukaryota</taxon>
        <taxon>Metazoa</taxon>
        <taxon>Ecdysozoa</taxon>
        <taxon>Arthropoda</taxon>
        <taxon>Hexapoda</taxon>
        <taxon>Insecta</taxon>
        <taxon>Pterygota</taxon>
        <taxon>Neoptera</taxon>
        <taxon>Endopterygota</taxon>
        <taxon>Coleoptera</taxon>
        <taxon>Polyphaga</taxon>
        <taxon>Cucujiformia</taxon>
        <taxon>Chrysomeloidea</taxon>
        <taxon>Cerambycidae</taxon>
        <taxon>Lamiinae</taxon>
        <taxon>Lamiini</taxon>
        <taxon>Anoplophora</taxon>
    </lineage>
</organism>
<proteinExistence type="inferred from homology"/>
<keyword evidence="9" id="KW-0812">Transmembrane</keyword>
<keyword evidence="5" id="KW-0378">Hydrolase</keyword>
<feature type="transmembrane region" description="Helical" evidence="9">
    <location>
        <begin position="161"/>
        <end position="179"/>
    </location>
</feature>
<dbReference type="GO" id="GO:0019915">
    <property type="term" value="P:lipid storage"/>
    <property type="evidence" value="ECO:0007669"/>
    <property type="project" value="InterPro"/>
</dbReference>
<dbReference type="Pfam" id="PF10230">
    <property type="entry name" value="LIDHydrolase"/>
    <property type="match status" value="1"/>
</dbReference>
<protein>
    <recommendedName>
        <fullName evidence="3">Lipid droplet-associated hydrolase</fullName>
        <ecNumber evidence="7">3.1.1.13</ecNumber>
    </recommendedName>
    <alternativeName>
        <fullName evidence="6">Lipid droplet-associated serine hydrolase</fullName>
    </alternativeName>
</protein>
<evidence type="ECO:0000256" key="6">
    <source>
        <dbReference type="ARBA" id="ARBA00031924"/>
    </source>
</evidence>
<dbReference type="InterPro" id="IPR029058">
    <property type="entry name" value="AB_hydrolase_fold"/>
</dbReference>
<evidence type="ECO:0000256" key="2">
    <source>
        <dbReference type="ARBA" id="ARBA00008300"/>
    </source>
</evidence>